<keyword evidence="1" id="KW-1133">Transmembrane helix</keyword>
<name>A0AAN8LCF3_9TELE</name>
<organism evidence="2 3">
    <name type="scientific">Coregonus suidteri</name>
    <dbReference type="NCBI Taxonomy" id="861788"/>
    <lineage>
        <taxon>Eukaryota</taxon>
        <taxon>Metazoa</taxon>
        <taxon>Chordata</taxon>
        <taxon>Craniata</taxon>
        <taxon>Vertebrata</taxon>
        <taxon>Euteleostomi</taxon>
        <taxon>Actinopterygii</taxon>
        <taxon>Neopterygii</taxon>
        <taxon>Teleostei</taxon>
        <taxon>Protacanthopterygii</taxon>
        <taxon>Salmoniformes</taxon>
        <taxon>Salmonidae</taxon>
        <taxon>Coregoninae</taxon>
        <taxon>Coregonus</taxon>
    </lineage>
</organism>
<dbReference type="AlphaFoldDB" id="A0AAN8LCF3"/>
<protein>
    <submittedName>
        <fullName evidence="2">Uncharacterized protein</fullName>
    </submittedName>
</protein>
<feature type="transmembrane region" description="Helical" evidence="1">
    <location>
        <begin position="6"/>
        <end position="30"/>
    </location>
</feature>
<dbReference type="EMBL" id="JAGTTL010000025">
    <property type="protein sequence ID" value="KAK6302591.1"/>
    <property type="molecule type" value="Genomic_DNA"/>
</dbReference>
<gene>
    <name evidence="2" type="ORF">J4Q44_G00269460</name>
</gene>
<keyword evidence="1" id="KW-0812">Transmembrane</keyword>
<dbReference type="Proteomes" id="UP001356427">
    <property type="component" value="Unassembled WGS sequence"/>
</dbReference>
<proteinExistence type="predicted"/>
<sequence length="55" mass="6260">MSYFVLPAIFITASTFNIMCFGTLIAPICLCQKREKWTQSAECSKKNGHPIYSRN</sequence>
<comment type="caution">
    <text evidence="2">The sequence shown here is derived from an EMBL/GenBank/DDBJ whole genome shotgun (WGS) entry which is preliminary data.</text>
</comment>
<evidence type="ECO:0000256" key="1">
    <source>
        <dbReference type="SAM" id="Phobius"/>
    </source>
</evidence>
<accession>A0AAN8LCF3</accession>
<keyword evidence="3" id="KW-1185">Reference proteome</keyword>
<evidence type="ECO:0000313" key="2">
    <source>
        <dbReference type="EMBL" id="KAK6302591.1"/>
    </source>
</evidence>
<evidence type="ECO:0000313" key="3">
    <source>
        <dbReference type="Proteomes" id="UP001356427"/>
    </source>
</evidence>
<keyword evidence="1" id="KW-0472">Membrane</keyword>
<reference evidence="2 3" key="1">
    <citation type="submission" date="2021-04" db="EMBL/GenBank/DDBJ databases">
        <authorList>
            <person name="De Guttry C."/>
            <person name="Zahm M."/>
            <person name="Klopp C."/>
            <person name="Cabau C."/>
            <person name="Louis A."/>
            <person name="Berthelot C."/>
            <person name="Parey E."/>
            <person name="Roest Crollius H."/>
            <person name="Montfort J."/>
            <person name="Robinson-Rechavi M."/>
            <person name="Bucao C."/>
            <person name="Bouchez O."/>
            <person name="Gislard M."/>
            <person name="Lluch J."/>
            <person name="Milhes M."/>
            <person name="Lampietro C."/>
            <person name="Lopez Roques C."/>
            <person name="Donnadieu C."/>
            <person name="Braasch I."/>
            <person name="Desvignes T."/>
            <person name="Postlethwait J."/>
            <person name="Bobe J."/>
            <person name="Wedekind C."/>
            <person name="Guiguen Y."/>
        </authorList>
    </citation>
    <scope>NUCLEOTIDE SEQUENCE [LARGE SCALE GENOMIC DNA]</scope>
    <source>
        <strain evidence="2">Cs_M1</strain>
        <tissue evidence="2">Blood</tissue>
    </source>
</reference>